<accession>A0ABU9LGR3</accession>
<sequence length="387" mass="43340">MQDERKRILQLVENGTISAQEAITLLEKLDQKGAKSEEAPKKEEVKQSTHEQEQPKEEQAYKRTQEDEKSKKEDEFINDIKRDFNEFGTKFMDFIGAAVNKVRDIDFSSMTSGNNKFSWIEPIENTLFDNISVDMPNGQLTIRDSVDGSAYLEVSATPLFRVGAQKDLSNEEIKKQFNCGNDAGTLRIHNTAKMLKTDVIMYVPKGDYRRIRANLFNGGFTLHSINAEQVNVETKNGSIHISDITFDSVDVESANGSIDIRDVAGREVEAETMNGRVYIDGSLRSIEAKSLNGHVVVTSKSQQTERIKANTAAGTIELYVPESVSLIGELSSTFGKMDVVLGDVEFLREDNQMFNKSVRFRKVVPDAQQLTIDGETQTGSVIVRYTV</sequence>
<feature type="domain" description="YvlB/LiaX N-terminal" evidence="3">
    <location>
        <begin position="3"/>
        <end position="33"/>
    </location>
</feature>
<reference evidence="4 5" key="1">
    <citation type="submission" date="2024-04" db="EMBL/GenBank/DDBJ databases">
        <authorList>
            <person name="Wu Y.S."/>
            <person name="Zhang L."/>
        </authorList>
    </citation>
    <scope>NUCLEOTIDE SEQUENCE [LARGE SCALE GENOMIC DNA]</scope>
    <source>
        <strain evidence="4 5">KG-01</strain>
    </source>
</reference>
<evidence type="ECO:0000259" key="3">
    <source>
        <dbReference type="Pfam" id="PF22746"/>
    </source>
</evidence>
<dbReference type="EMBL" id="JBCEWA010000001">
    <property type="protein sequence ID" value="MEL5986803.1"/>
    <property type="molecule type" value="Genomic_DNA"/>
</dbReference>
<dbReference type="Proteomes" id="UP001398420">
    <property type="component" value="Unassembled WGS sequence"/>
</dbReference>
<feature type="region of interest" description="Disordered" evidence="1">
    <location>
        <begin position="31"/>
        <end position="74"/>
    </location>
</feature>
<feature type="domain" description="DUF4097" evidence="2">
    <location>
        <begin position="194"/>
        <end position="341"/>
    </location>
</feature>
<organism evidence="4 5">
    <name type="scientific">Kurthia gibsonii</name>
    <dbReference type="NCBI Taxonomy" id="33946"/>
    <lineage>
        <taxon>Bacteria</taxon>
        <taxon>Bacillati</taxon>
        <taxon>Bacillota</taxon>
        <taxon>Bacilli</taxon>
        <taxon>Bacillales</taxon>
        <taxon>Caryophanaceae</taxon>
        <taxon>Kurthia</taxon>
    </lineage>
</organism>
<proteinExistence type="predicted"/>
<name>A0ABU9LGR3_9BACL</name>
<dbReference type="Pfam" id="PF13349">
    <property type="entry name" value="DUF4097"/>
    <property type="match status" value="1"/>
</dbReference>
<dbReference type="Pfam" id="PF22746">
    <property type="entry name" value="SHOCT-like_DUF2089-C"/>
    <property type="match status" value="1"/>
</dbReference>
<evidence type="ECO:0000256" key="1">
    <source>
        <dbReference type="SAM" id="MobiDB-lite"/>
    </source>
</evidence>
<dbReference type="InterPro" id="IPR053959">
    <property type="entry name" value="YvlB/LiaX_N"/>
</dbReference>
<keyword evidence="5" id="KW-1185">Reference proteome</keyword>
<protein>
    <submittedName>
        <fullName evidence="4">DUF4097 family beta strand repeat-containing protein</fullName>
    </submittedName>
</protein>
<gene>
    <name evidence="4" type="ORF">AAF454_00040</name>
</gene>
<dbReference type="RefSeq" id="WP_087682328.1">
    <property type="nucleotide sequence ID" value="NZ_JBBCRB010000001.1"/>
</dbReference>
<dbReference type="InterPro" id="IPR025164">
    <property type="entry name" value="Toastrack_DUF4097"/>
</dbReference>
<comment type="caution">
    <text evidence="4">The sequence shown here is derived from an EMBL/GenBank/DDBJ whole genome shotgun (WGS) entry which is preliminary data.</text>
</comment>
<evidence type="ECO:0000313" key="4">
    <source>
        <dbReference type="EMBL" id="MEL5986803.1"/>
    </source>
</evidence>
<evidence type="ECO:0000259" key="2">
    <source>
        <dbReference type="Pfam" id="PF13349"/>
    </source>
</evidence>
<dbReference type="PANTHER" id="PTHR34094">
    <property type="match status" value="1"/>
</dbReference>
<dbReference type="PANTHER" id="PTHR34094:SF1">
    <property type="entry name" value="PROTEIN FAM185A"/>
    <property type="match status" value="1"/>
</dbReference>
<evidence type="ECO:0000313" key="5">
    <source>
        <dbReference type="Proteomes" id="UP001398420"/>
    </source>
</evidence>